<proteinExistence type="predicted"/>
<dbReference type="GO" id="GO:0016226">
    <property type="term" value="P:iron-sulfur cluster assembly"/>
    <property type="evidence" value="ECO:0007669"/>
    <property type="project" value="TreeGrafter"/>
</dbReference>
<sequence>MTGIELDEGPDAGMAWHFGQPLSEQRSMIAGQGAVQLASREVFSVTGDERLSWLHSLTSQALGSLQPGEGADALVLSPTGQIIHGFGLVDDGSVAWCWTEPGGRDALLAWLESMKFWTPVDLAVRDDLRLWWLGRDVALPDEVVVARPGAVAGGVQVLLPAGVEVGATAEVGQWAHEATRIAEGVPRIGLDTDEKTLPNELGLYGTALDKGCYPGQETVARVHTLGRPPRRLIRLLFDGDLPQPGAPISLGDRVVGRVGTVAQHHELGPLGLGLVKRSVPVDATLDVGGIAAAQEALVDPEVGEHFRPKL</sequence>
<protein>
    <submittedName>
        <fullName evidence="3">Folate-binding protein YgfZ</fullName>
    </submittedName>
</protein>
<dbReference type="Proteomes" id="UP001431656">
    <property type="component" value="Chromosome"/>
</dbReference>
<dbReference type="InterPro" id="IPR027266">
    <property type="entry name" value="TrmE/GcvT-like"/>
</dbReference>
<dbReference type="InterPro" id="IPR017703">
    <property type="entry name" value="YgfZ/GCV_T_CS"/>
</dbReference>
<accession>A0AAN0K688</accession>
<evidence type="ECO:0000256" key="1">
    <source>
        <dbReference type="ARBA" id="ARBA00022946"/>
    </source>
</evidence>
<gene>
    <name evidence="3" type="ORF">brsh051_08120</name>
</gene>
<evidence type="ECO:0000259" key="2">
    <source>
        <dbReference type="Pfam" id="PF25455"/>
    </source>
</evidence>
<dbReference type="InterPro" id="IPR057460">
    <property type="entry name" value="CAF17_C"/>
</dbReference>
<dbReference type="Pfam" id="PF25455">
    <property type="entry name" value="Beta-barrel_CAF17_C"/>
    <property type="match status" value="1"/>
</dbReference>
<dbReference type="EMBL" id="AP028056">
    <property type="protein sequence ID" value="BEH01531.1"/>
    <property type="molecule type" value="Genomic_DNA"/>
</dbReference>
<dbReference type="AlphaFoldDB" id="A0AAN0K688"/>
<name>A0AAN0K688_9ACTN</name>
<dbReference type="KEGG" id="broo:brsh051_08120"/>
<keyword evidence="4" id="KW-1185">Reference proteome</keyword>
<reference evidence="3" key="1">
    <citation type="journal article" date="2024" name="Int. J. Syst. Evol. Microbiol.">
        <title>Brooklawnia propionicigenes sp. nov., a facultatively anaerobic, propionate-producing bacterium isolated from a methanogenic reactor treating waste from cattle farms.</title>
        <authorList>
            <person name="Akita Y."/>
            <person name="Ueki A."/>
            <person name="Tonouchi A."/>
            <person name="Sugawara Y."/>
            <person name="Honma S."/>
            <person name="Kaku N."/>
            <person name="Ueki K."/>
        </authorList>
    </citation>
    <scope>NUCLEOTIDE SEQUENCE</scope>
    <source>
        <strain evidence="3">SH051</strain>
    </source>
</reference>
<dbReference type="RefSeq" id="WP_286267824.1">
    <property type="nucleotide sequence ID" value="NZ_AP028056.1"/>
</dbReference>
<dbReference type="NCBIfam" id="TIGR03317">
    <property type="entry name" value="ygfZ_signature"/>
    <property type="match status" value="1"/>
</dbReference>
<dbReference type="Gene3D" id="3.30.1360.120">
    <property type="entry name" value="Probable tRNA modification gtpase trme, domain 1"/>
    <property type="match status" value="2"/>
</dbReference>
<dbReference type="PANTHER" id="PTHR22602">
    <property type="entry name" value="TRANSFERASE CAF17, MITOCHONDRIAL-RELATED"/>
    <property type="match status" value="1"/>
</dbReference>
<evidence type="ECO:0000313" key="3">
    <source>
        <dbReference type="EMBL" id="BEH01531.1"/>
    </source>
</evidence>
<dbReference type="InterPro" id="IPR045179">
    <property type="entry name" value="YgfZ/GcvT"/>
</dbReference>
<organism evidence="3 4">
    <name type="scientific">Brooklawnia propionicigenes</name>
    <dbReference type="NCBI Taxonomy" id="3041175"/>
    <lineage>
        <taxon>Bacteria</taxon>
        <taxon>Bacillati</taxon>
        <taxon>Actinomycetota</taxon>
        <taxon>Actinomycetes</taxon>
        <taxon>Propionibacteriales</taxon>
        <taxon>Propionibacteriaceae</taxon>
        <taxon>Brooklawnia</taxon>
    </lineage>
</organism>
<dbReference type="PANTHER" id="PTHR22602:SF0">
    <property type="entry name" value="TRANSFERASE CAF17, MITOCHONDRIAL-RELATED"/>
    <property type="match status" value="1"/>
</dbReference>
<evidence type="ECO:0000313" key="4">
    <source>
        <dbReference type="Proteomes" id="UP001431656"/>
    </source>
</evidence>
<dbReference type="SUPFAM" id="SSF103025">
    <property type="entry name" value="Folate-binding domain"/>
    <property type="match status" value="1"/>
</dbReference>
<feature type="domain" description="CAF17 C-terminal" evidence="2">
    <location>
        <begin position="230"/>
        <end position="291"/>
    </location>
</feature>
<keyword evidence="1" id="KW-0809">Transit peptide</keyword>